<gene>
    <name evidence="1" type="ORF">NEZAVI_LOCUS14830</name>
</gene>
<keyword evidence="2" id="KW-1185">Reference proteome</keyword>
<accession>A0A9P0HQ99</accession>
<evidence type="ECO:0000313" key="1">
    <source>
        <dbReference type="EMBL" id="CAH1407010.1"/>
    </source>
</evidence>
<organism evidence="1 2">
    <name type="scientific">Nezara viridula</name>
    <name type="common">Southern green stink bug</name>
    <name type="synonym">Cimex viridulus</name>
    <dbReference type="NCBI Taxonomy" id="85310"/>
    <lineage>
        <taxon>Eukaryota</taxon>
        <taxon>Metazoa</taxon>
        <taxon>Ecdysozoa</taxon>
        <taxon>Arthropoda</taxon>
        <taxon>Hexapoda</taxon>
        <taxon>Insecta</taxon>
        <taxon>Pterygota</taxon>
        <taxon>Neoptera</taxon>
        <taxon>Paraneoptera</taxon>
        <taxon>Hemiptera</taxon>
        <taxon>Heteroptera</taxon>
        <taxon>Panheteroptera</taxon>
        <taxon>Pentatomomorpha</taxon>
        <taxon>Pentatomoidea</taxon>
        <taxon>Pentatomidae</taxon>
        <taxon>Pentatominae</taxon>
        <taxon>Nezara</taxon>
    </lineage>
</organism>
<reference evidence="1" key="1">
    <citation type="submission" date="2022-01" db="EMBL/GenBank/DDBJ databases">
        <authorList>
            <person name="King R."/>
        </authorList>
    </citation>
    <scope>NUCLEOTIDE SEQUENCE</scope>
</reference>
<sequence>MSHAAGVRVRRGRNRVFVRQEDDKRLKARPRLRTGQYNRSSHGHYATCNVEAGSFLKLGERRRARHLRSVGKLVQATLTERRLAGRPFFFRDQPTSAEMLKRDSVEAYASMQHFLLQPRDISFEGLLVGAAGDFNLSALAGGAAG</sequence>
<dbReference type="AlphaFoldDB" id="A0A9P0HQ99"/>
<dbReference type="Proteomes" id="UP001152798">
    <property type="component" value="Chromosome 7"/>
</dbReference>
<proteinExistence type="predicted"/>
<name>A0A9P0HQ99_NEZVI</name>
<dbReference type="EMBL" id="OV725083">
    <property type="protein sequence ID" value="CAH1407010.1"/>
    <property type="molecule type" value="Genomic_DNA"/>
</dbReference>
<protein>
    <submittedName>
        <fullName evidence="1">Uncharacterized protein</fullName>
    </submittedName>
</protein>
<evidence type="ECO:0000313" key="2">
    <source>
        <dbReference type="Proteomes" id="UP001152798"/>
    </source>
</evidence>